<gene>
    <name evidence="1" type="ORF">GCM10011322_00900</name>
</gene>
<dbReference type="AlphaFoldDB" id="A0A917V1Y3"/>
<evidence type="ECO:0000313" key="1">
    <source>
        <dbReference type="EMBL" id="GGK18003.1"/>
    </source>
</evidence>
<proteinExistence type="predicted"/>
<accession>A0A917V1Y3</accession>
<dbReference type="Proteomes" id="UP000600449">
    <property type="component" value="Unassembled WGS sequence"/>
</dbReference>
<dbReference type="RefSeq" id="WP_188908325.1">
    <property type="nucleotide sequence ID" value="NZ_BMMF01000001.1"/>
</dbReference>
<name>A0A917V1Y3_9HYPH</name>
<sequence length="92" mass="10485">MTIRIAIDSAFVAGARKLPPDRRKGAMAALDKFQREPKLPSLRFRALQGADSYFIINCAHGDRVILRKESDDLFTAVDVGPHDNVYRRWNRT</sequence>
<reference evidence="1 2" key="1">
    <citation type="journal article" date="2014" name="Int. J. Syst. Evol. Microbiol.">
        <title>Complete genome sequence of Corynebacterium casei LMG S-19264T (=DSM 44701T), isolated from a smear-ripened cheese.</title>
        <authorList>
            <consortium name="US DOE Joint Genome Institute (JGI-PGF)"/>
            <person name="Walter F."/>
            <person name="Albersmeier A."/>
            <person name="Kalinowski J."/>
            <person name="Ruckert C."/>
        </authorList>
    </citation>
    <scope>NUCLEOTIDE SEQUENCE [LARGE SCALE GENOMIC DNA]</scope>
    <source>
        <strain evidence="1 2">CGMCC 1.9161</strain>
    </source>
</reference>
<protein>
    <submittedName>
        <fullName evidence="1">Uncharacterized protein</fullName>
    </submittedName>
</protein>
<organism evidence="1 2">
    <name type="scientific">Salinarimonas ramus</name>
    <dbReference type="NCBI Taxonomy" id="690164"/>
    <lineage>
        <taxon>Bacteria</taxon>
        <taxon>Pseudomonadati</taxon>
        <taxon>Pseudomonadota</taxon>
        <taxon>Alphaproteobacteria</taxon>
        <taxon>Hyphomicrobiales</taxon>
        <taxon>Salinarimonadaceae</taxon>
        <taxon>Salinarimonas</taxon>
    </lineage>
</organism>
<dbReference type="SUPFAM" id="SSF143011">
    <property type="entry name" value="RelE-like"/>
    <property type="match status" value="1"/>
</dbReference>
<keyword evidence="2" id="KW-1185">Reference proteome</keyword>
<dbReference type="EMBL" id="BMMF01000001">
    <property type="protein sequence ID" value="GGK18003.1"/>
    <property type="molecule type" value="Genomic_DNA"/>
</dbReference>
<comment type="caution">
    <text evidence="1">The sequence shown here is derived from an EMBL/GenBank/DDBJ whole genome shotgun (WGS) entry which is preliminary data.</text>
</comment>
<evidence type="ECO:0000313" key="2">
    <source>
        <dbReference type="Proteomes" id="UP000600449"/>
    </source>
</evidence>
<dbReference type="InterPro" id="IPR035093">
    <property type="entry name" value="RelE/ParE_toxin_dom_sf"/>
</dbReference>
<dbReference type="Gene3D" id="3.30.2310.20">
    <property type="entry name" value="RelE-like"/>
    <property type="match status" value="1"/>
</dbReference>